<organism evidence="12 13">
    <name type="scientific">Candidatus Woesebacteria bacterium GW2011_GWB1_33_22</name>
    <dbReference type="NCBI Taxonomy" id="1618566"/>
    <lineage>
        <taxon>Bacteria</taxon>
        <taxon>Candidatus Woeseibacteriota</taxon>
    </lineage>
</organism>
<keyword evidence="8" id="KW-0961">Cell wall biogenesis/degradation</keyword>
<proteinExistence type="predicted"/>
<name>A0A0F9ZMQ7_9BACT</name>
<keyword evidence="7" id="KW-0131">Cell cycle</keyword>
<feature type="domain" description="Mur ligase C-terminal" evidence="10">
    <location>
        <begin position="243"/>
        <end position="370"/>
    </location>
</feature>
<dbReference type="InterPro" id="IPR036615">
    <property type="entry name" value="Mur_ligase_C_dom_sf"/>
</dbReference>
<dbReference type="GO" id="GO:0009252">
    <property type="term" value="P:peptidoglycan biosynthetic process"/>
    <property type="evidence" value="ECO:0007669"/>
    <property type="project" value="UniProtKB-KW"/>
</dbReference>
<evidence type="ECO:0000313" key="13">
    <source>
        <dbReference type="Proteomes" id="UP000034778"/>
    </source>
</evidence>
<keyword evidence="5" id="KW-0133">Cell shape</keyword>
<dbReference type="GO" id="GO:0008360">
    <property type="term" value="P:regulation of cell shape"/>
    <property type="evidence" value="ECO:0007669"/>
    <property type="project" value="UniProtKB-KW"/>
</dbReference>
<dbReference type="Pfam" id="PF08245">
    <property type="entry name" value="Mur_ligase_M"/>
    <property type="match status" value="1"/>
</dbReference>
<dbReference type="InterPro" id="IPR000713">
    <property type="entry name" value="Mur_ligase_N"/>
</dbReference>
<dbReference type="InterPro" id="IPR050061">
    <property type="entry name" value="MurCDEF_pg_biosynth"/>
</dbReference>
<evidence type="ECO:0000313" key="12">
    <source>
        <dbReference type="EMBL" id="KKP45533.1"/>
    </source>
</evidence>
<dbReference type="Gene3D" id="3.40.1190.10">
    <property type="entry name" value="Mur-like, catalytic domain"/>
    <property type="match status" value="2"/>
</dbReference>
<dbReference type="Gene3D" id="3.40.50.720">
    <property type="entry name" value="NAD(P)-binding Rossmann-like Domain"/>
    <property type="match status" value="1"/>
</dbReference>
<dbReference type="SUPFAM" id="SSF53623">
    <property type="entry name" value="MurD-like peptide ligases, catalytic domain"/>
    <property type="match status" value="1"/>
</dbReference>
<dbReference type="PATRIC" id="fig|1618566.3.peg.128"/>
<protein>
    <submittedName>
        <fullName evidence="12">UDP-N-acetylmuramate-L-alanine ligase</fullName>
    </submittedName>
</protein>
<dbReference type="GO" id="GO:0071555">
    <property type="term" value="P:cell wall organization"/>
    <property type="evidence" value="ECO:0007669"/>
    <property type="project" value="UniProtKB-KW"/>
</dbReference>
<dbReference type="Pfam" id="PF01225">
    <property type="entry name" value="Mur_ligase"/>
    <property type="match status" value="1"/>
</dbReference>
<keyword evidence="1 12" id="KW-0436">Ligase</keyword>
<comment type="caution">
    <text evidence="12">The sequence shown here is derived from an EMBL/GenBank/DDBJ whole genome shotgun (WGS) entry which is preliminary data.</text>
</comment>
<dbReference type="GO" id="GO:0016881">
    <property type="term" value="F:acid-amino acid ligase activity"/>
    <property type="evidence" value="ECO:0007669"/>
    <property type="project" value="InterPro"/>
</dbReference>
<dbReference type="InterPro" id="IPR036565">
    <property type="entry name" value="Mur-like_cat_sf"/>
</dbReference>
<dbReference type="Pfam" id="PF02875">
    <property type="entry name" value="Mur_ligase_C"/>
    <property type="match status" value="1"/>
</dbReference>
<dbReference type="InterPro" id="IPR013221">
    <property type="entry name" value="Mur_ligase_cen"/>
</dbReference>
<dbReference type="Proteomes" id="UP000034778">
    <property type="component" value="Unassembled WGS sequence"/>
</dbReference>
<dbReference type="PANTHER" id="PTHR43445">
    <property type="entry name" value="UDP-N-ACETYLMURAMATE--L-ALANINE LIGASE-RELATED"/>
    <property type="match status" value="1"/>
</dbReference>
<evidence type="ECO:0000256" key="1">
    <source>
        <dbReference type="ARBA" id="ARBA00022598"/>
    </source>
</evidence>
<feature type="domain" description="Mur ligase N-terminal catalytic" evidence="9">
    <location>
        <begin position="1"/>
        <end position="30"/>
    </location>
</feature>
<dbReference type="EMBL" id="LBOW01000001">
    <property type="protein sequence ID" value="KKP45533.1"/>
    <property type="molecule type" value="Genomic_DNA"/>
</dbReference>
<feature type="domain" description="Mur ligase central" evidence="11">
    <location>
        <begin position="88"/>
        <end position="196"/>
    </location>
</feature>
<dbReference type="PANTHER" id="PTHR43445:SF3">
    <property type="entry name" value="UDP-N-ACETYLMURAMATE--L-ALANINE LIGASE"/>
    <property type="match status" value="1"/>
</dbReference>
<sequence>MGILGSGMSGIASLASQMGYQVSGCDLKLEGHNSEHLKDIDLLVVSPAILYQEKEDPELILGKNKNIVTTWQEFLGKYLMKDKKVIAIAGTHGKSTTTAMVAKILIDNGFDPSVVIGAYVFEWKGNSRYGKDKYFIVEADEFNDNFLNYYPNIAVINNIEFDHPDYFKDEKQVFESFEKFKKNLVGEKILITEKDSLNKRFNLKVFGEHNQKNANMAYLVGRQLKIKKEEIIKSLENFTGIGRRMELIGKVGKTLVFDDYAHHPTAIRATLAGVRQRFSNRIWAIIEAHGFNRTNALLKLYKGVFSNADKVIVGPIYKARDKNTFEMTPEKIAIASGHKDIKACNTIEEIINTLKNEVKQKDIIVVMGAGNSNLWAKQILKALKN</sequence>
<keyword evidence="6" id="KW-0573">Peptidoglycan synthesis</keyword>
<dbReference type="Gene3D" id="3.90.190.20">
    <property type="entry name" value="Mur ligase, C-terminal domain"/>
    <property type="match status" value="1"/>
</dbReference>
<dbReference type="GO" id="GO:0005524">
    <property type="term" value="F:ATP binding"/>
    <property type="evidence" value="ECO:0007669"/>
    <property type="project" value="UniProtKB-KW"/>
</dbReference>
<keyword evidence="3" id="KW-0547">Nucleotide-binding</keyword>
<reference evidence="12 13" key="1">
    <citation type="journal article" date="2015" name="Nature">
        <title>rRNA introns, odd ribosomes, and small enigmatic genomes across a large radiation of phyla.</title>
        <authorList>
            <person name="Brown C.T."/>
            <person name="Hug L.A."/>
            <person name="Thomas B.C."/>
            <person name="Sharon I."/>
            <person name="Castelle C.J."/>
            <person name="Singh A."/>
            <person name="Wilkins M.J."/>
            <person name="Williams K.H."/>
            <person name="Banfield J.F."/>
        </authorList>
    </citation>
    <scope>NUCLEOTIDE SEQUENCE [LARGE SCALE GENOMIC DNA]</scope>
</reference>
<gene>
    <name evidence="12" type="ORF">UR35_C0001G0130</name>
</gene>
<dbReference type="GO" id="GO:0051301">
    <property type="term" value="P:cell division"/>
    <property type="evidence" value="ECO:0007669"/>
    <property type="project" value="UniProtKB-KW"/>
</dbReference>
<keyword evidence="2" id="KW-0132">Cell division</keyword>
<dbReference type="SUPFAM" id="SSF53244">
    <property type="entry name" value="MurD-like peptide ligases, peptide-binding domain"/>
    <property type="match status" value="1"/>
</dbReference>
<evidence type="ECO:0000256" key="2">
    <source>
        <dbReference type="ARBA" id="ARBA00022618"/>
    </source>
</evidence>
<dbReference type="STRING" id="1618566.UR35_C0001G0130"/>
<evidence type="ECO:0000256" key="8">
    <source>
        <dbReference type="ARBA" id="ARBA00023316"/>
    </source>
</evidence>
<evidence type="ECO:0000256" key="5">
    <source>
        <dbReference type="ARBA" id="ARBA00022960"/>
    </source>
</evidence>
<keyword evidence="4" id="KW-0067">ATP-binding</keyword>
<evidence type="ECO:0000256" key="6">
    <source>
        <dbReference type="ARBA" id="ARBA00022984"/>
    </source>
</evidence>
<evidence type="ECO:0000256" key="7">
    <source>
        <dbReference type="ARBA" id="ARBA00023306"/>
    </source>
</evidence>
<evidence type="ECO:0000256" key="3">
    <source>
        <dbReference type="ARBA" id="ARBA00022741"/>
    </source>
</evidence>
<dbReference type="AlphaFoldDB" id="A0A0F9ZMQ7"/>
<evidence type="ECO:0000256" key="4">
    <source>
        <dbReference type="ARBA" id="ARBA00022840"/>
    </source>
</evidence>
<accession>A0A0F9ZMQ7</accession>
<dbReference type="InterPro" id="IPR004101">
    <property type="entry name" value="Mur_ligase_C"/>
</dbReference>
<evidence type="ECO:0000259" key="11">
    <source>
        <dbReference type="Pfam" id="PF08245"/>
    </source>
</evidence>
<evidence type="ECO:0000259" key="10">
    <source>
        <dbReference type="Pfam" id="PF02875"/>
    </source>
</evidence>
<evidence type="ECO:0000259" key="9">
    <source>
        <dbReference type="Pfam" id="PF01225"/>
    </source>
</evidence>
<dbReference type="SUPFAM" id="SSF51984">
    <property type="entry name" value="MurCD N-terminal domain"/>
    <property type="match status" value="1"/>
</dbReference>